<dbReference type="Pfam" id="PF24098">
    <property type="entry name" value="DUF7380"/>
    <property type="match status" value="1"/>
</dbReference>
<feature type="domain" description="DUF4209" evidence="1">
    <location>
        <begin position="504"/>
        <end position="594"/>
    </location>
</feature>
<organism evidence="3 4">
    <name type="scientific">Marinobacter pelagius</name>
    <dbReference type="NCBI Taxonomy" id="379482"/>
    <lineage>
        <taxon>Bacteria</taxon>
        <taxon>Pseudomonadati</taxon>
        <taxon>Pseudomonadota</taxon>
        <taxon>Gammaproteobacteria</taxon>
        <taxon>Pseudomonadales</taxon>
        <taxon>Marinobacteraceae</taxon>
        <taxon>Marinobacter</taxon>
    </lineage>
</organism>
<dbReference type="InterPro" id="IPR055804">
    <property type="entry name" value="DUF7380"/>
</dbReference>
<gene>
    <name evidence="3" type="ORF">DET50_106121</name>
</gene>
<dbReference type="OrthoDB" id="5519791at2"/>
<evidence type="ECO:0000259" key="2">
    <source>
        <dbReference type="Pfam" id="PF24098"/>
    </source>
</evidence>
<proteinExistence type="predicted"/>
<name>A0A366GUY4_9GAMM</name>
<dbReference type="Pfam" id="PF13910">
    <property type="entry name" value="DUF4209"/>
    <property type="match status" value="1"/>
</dbReference>
<reference evidence="3 4" key="1">
    <citation type="submission" date="2018-06" db="EMBL/GenBank/DDBJ databases">
        <title>Freshwater and sediment microbial communities from various areas in North America, analyzing microbe dynamics in response to fracking.</title>
        <authorList>
            <person name="Lamendella R."/>
        </authorList>
    </citation>
    <scope>NUCLEOTIDE SEQUENCE [LARGE SCALE GENOMIC DNA]</scope>
    <source>
        <strain evidence="3 4">114J</strain>
    </source>
</reference>
<dbReference type="Proteomes" id="UP000252995">
    <property type="component" value="Unassembled WGS sequence"/>
</dbReference>
<dbReference type="PROSITE" id="PS51257">
    <property type="entry name" value="PROKAR_LIPOPROTEIN"/>
    <property type="match status" value="1"/>
</dbReference>
<dbReference type="RefSeq" id="WP_113862271.1">
    <property type="nucleotide sequence ID" value="NZ_QNRO01000006.1"/>
</dbReference>
<evidence type="ECO:0000313" key="3">
    <source>
        <dbReference type="EMBL" id="RBP31100.1"/>
    </source>
</evidence>
<comment type="caution">
    <text evidence="3">The sequence shown here is derived from an EMBL/GenBank/DDBJ whole genome shotgun (WGS) entry which is preliminary data.</text>
</comment>
<dbReference type="AlphaFoldDB" id="A0A366GUY4"/>
<dbReference type="EMBL" id="QNRO01000006">
    <property type="protein sequence ID" value="RBP31100.1"/>
    <property type="molecule type" value="Genomic_DNA"/>
</dbReference>
<dbReference type="InterPro" id="IPR025209">
    <property type="entry name" value="DUF4209"/>
</dbReference>
<sequence>MDTAVKLTREIFMECDWSYDVSPENHYGYSSVMSCLQKSAKAMEEAGKPEHAKVLEVLSRAASMMLRPSSLNEPFTARFQDFQAGRRSSQPEDFTEEELIFFDTILNDIDEPWLRARLADLLWLLRKPKNPEHAKIAVDSYIANPIDSETWHRDVRNAWERAARLCMQIKDYDRLDNIKNGLFSVFCSEHPRSKFMALWVADLLDQLKIDRDFKEDIASSLNEKALELKRDGDFHSSRSYFELAAKKYQQCSAEQGWLEALIAIADCFELEADSRSHGSNMAANSFYENAIQAYRRIPNKHREGYDVDNRISIIRSKIKESGRATLEEMDVLETPGVDISEISKSSMAHVAGKDSPGDALMYFSGLFNGPKYQELASSAKESMQECIFSSLSGSNHMSSDGRVVAKTPPMNLTAGEDDPANQAVLKRQVQQQFSFEVQLVVQGQILPALGQLLMEHRFTKDLLIASCYQSPIVPKDREKLLGDALWQGFEYEFGAAIYLLCPQVEHIVRTQLKESGFHTSTIDKDGIENENGLSTLMDSPEAVQVFGEDLSFEIRSIFTEALGFNLRNETAHGLLDDNASSSLAAIYAWWMVLRLVLRSIVLGGIKAD</sequence>
<evidence type="ECO:0000313" key="4">
    <source>
        <dbReference type="Proteomes" id="UP000252995"/>
    </source>
</evidence>
<protein>
    <submittedName>
        <fullName evidence="3">Uncharacterized protein DUF4209</fullName>
    </submittedName>
</protein>
<accession>A0A366GUY4</accession>
<evidence type="ECO:0000259" key="1">
    <source>
        <dbReference type="Pfam" id="PF13910"/>
    </source>
</evidence>
<feature type="domain" description="DUF7380" evidence="2">
    <location>
        <begin position="5"/>
        <end position="176"/>
    </location>
</feature>